<evidence type="ECO:0000313" key="4">
    <source>
        <dbReference type="Proteomes" id="UP000562982"/>
    </source>
</evidence>
<reference evidence="2 3" key="1">
    <citation type="submission" date="2018-07" db="EMBL/GenBank/DDBJ databases">
        <title>Genomic Encyclopedia of Type Strains, Phase IV (KMG-IV): sequencing the most valuable type-strain genomes for metagenomic binning, comparative biology and taxonomic classification.</title>
        <authorList>
            <person name="Goeker M."/>
        </authorList>
    </citation>
    <scope>NUCLEOTIDE SEQUENCE [LARGE SCALE GENOMIC DNA]</scope>
    <source>
        <strain evidence="2 3">DSM 5603</strain>
    </source>
</reference>
<dbReference type="RefSeq" id="WP_114724982.1">
    <property type="nucleotide sequence ID" value="NZ_BJMI01000015.1"/>
</dbReference>
<proteinExistence type="predicted"/>
<evidence type="ECO:0000313" key="2">
    <source>
        <dbReference type="EMBL" id="RDI40266.1"/>
    </source>
</evidence>
<protein>
    <submittedName>
        <fullName evidence="2">Uncharacterized protein</fullName>
    </submittedName>
</protein>
<name>A0A370GAR5_GLULI</name>
<dbReference type="Proteomes" id="UP000254958">
    <property type="component" value="Unassembled WGS sequence"/>
</dbReference>
<evidence type="ECO:0000313" key="3">
    <source>
        <dbReference type="Proteomes" id="UP000254958"/>
    </source>
</evidence>
<accession>A0A370GAR5</accession>
<reference evidence="1 4" key="2">
    <citation type="submission" date="2020-04" db="EMBL/GenBank/DDBJ databases">
        <title>Description of novel Gluconacetobacter.</title>
        <authorList>
            <person name="Sombolestani A."/>
        </authorList>
    </citation>
    <scope>NUCLEOTIDE SEQUENCE [LARGE SCALE GENOMIC DNA]</scope>
    <source>
        <strain evidence="1 4">LMG 1382</strain>
    </source>
</reference>
<dbReference type="Proteomes" id="UP000562982">
    <property type="component" value="Unassembled WGS sequence"/>
</dbReference>
<dbReference type="OrthoDB" id="7267852at2"/>
<organism evidence="2 3">
    <name type="scientific">Gluconacetobacter liquefaciens</name>
    <name type="common">Acetobacter liquefaciens</name>
    <dbReference type="NCBI Taxonomy" id="89584"/>
    <lineage>
        <taxon>Bacteria</taxon>
        <taxon>Pseudomonadati</taxon>
        <taxon>Pseudomonadota</taxon>
        <taxon>Alphaproteobacteria</taxon>
        <taxon>Acetobacterales</taxon>
        <taxon>Acetobacteraceae</taxon>
        <taxon>Gluconacetobacter</taxon>
    </lineage>
</organism>
<keyword evidence="3" id="KW-1185">Reference proteome</keyword>
<comment type="caution">
    <text evidence="2">The sequence shown here is derived from an EMBL/GenBank/DDBJ whole genome shotgun (WGS) entry which is preliminary data.</text>
</comment>
<dbReference type="EMBL" id="QQAW01000001">
    <property type="protein sequence ID" value="RDI40266.1"/>
    <property type="molecule type" value="Genomic_DNA"/>
</dbReference>
<evidence type="ECO:0000313" key="1">
    <source>
        <dbReference type="EMBL" id="MBB2184843.1"/>
    </source>
</evidence>
<gene>
    <name evidence="2" type="ORF">C7453_10153</name>
    <name evidence="1" type="ORF">HLH32_00280</name>
</gene>
<sequence>MLTTAQMATIDARHEDTLLHWLWSDWTATGPCLLCRVLTLFQGADTYLRNTPWRPDMATILRQHGRADFNPVPSQEAILGLLSAWPHAGKVLTADRTFDDLTASEPPADATDRFRSMRSALIQFRTALDHDLRTLELRNWLKVIGWGTVLQQAEERDQAAHALIEGRAFLPAEGGIAEVPPDRPDYAKT</sequence>
<dbReference type="AlphaFoldDB" id="A0A370GAR5"/>
<dbReference type="EMBL" id="JABEQI010000001">
    <property type="protein sequence ID" value="MBB2184843.1"/>
    <property type="molecule type" value="Genomic_DNA"/>
</dbReference>